<evidence type="ECO:0000313" key="2">
    <source>
        <dbReference type="EMBL" id="QJE71815.1"/>
    </source>
</evidence>
<keyword evidence="3" id="KW-1185">Reference proteome</keyword>
<dbReference type="KEGG" id="acru:HHL28_00620"/>
<dbReference type="Pfam" id="PF13417">
    <property type="entry name" value="GST_N_3"/>
    <property type="match status" value="1"/>
</dbReference>
<dbReference type="AlphaFoldDB" id="A0A858R340"/>
<protein>
    <submittedName>
        <fullName evidence="2">Glutathione S-transferase family protein</fullName>
    </submittedName>
</protein>
<sequence length="217" mass="24426">MLTLFGKDGFGSTIVEAACVLLGEPYERVEADPFSSEDDPNLERLQQANPLMQVPTVLLPDGTVLTESVAIILWLLERHPGSGLAPEPGDPLRPTFLRWLVYLPAAIYPMYTVGDVPERWVNGEDAQRLLKEATVNRTLRCWELMEQGLKPKPGQFLLGETMTILDLYVAMVTRWRPRRDRIRQVAPNVVAAAERAEQDPRIAELWARNFPPKPAEG</sequence>
<dbReference type="EMBL" id="CP051775">
    <property type="protein sequence ID" value="QJE71815.1"/>
    <property type="molecule type" value="Genomic_DNA"/>
</dbReference>
<dbReference type="GO" id="GO:0016740">
    <property type="term" value="F:transferase activity"/>
    <property type="evidence" value="ECO:0007669"/>
    <property type="project" value="UniProtKB-KW"/>
</dbReference>
<dbReference type="PANTHER" id="PTHR44051">
    <property type="entry name" value="GLUTATHIONE S-TRANSFERASE-RELATED"/>
    <property type="match status" value="1"/>
</dbReference>
<dbReference type="PANTHER" id="PTHR44051:SF8">
    <property type="entry name" value="GLUTATHIONE S-TRANSFERASE GSTA"/>
    <property type="match status" value="1"/>
</dbReference>
<proteinExistence type="predicted"/>
<dbReference type="SUPFAM" id="SSF47616">
    <property type="entry name" value="GST C-terminal domain-like"/>
    <property type="match status" value="1"/>
</dbReference>
<accession>A0A858R340</accession>
<reference evidence="2" key="1">
    <citation type="submission" date="2020-04" db="EMBL/GenBank/DDBJ databases">
        <title>A desert anoxygenic phototrophic bacterium fixes CO2 using RubisCO under aerobic conditions.</title>
        <authorList>
            <person name="Tang K."/>
        </authorList>
    </citation>
    <scope>NUCLEOTIDE SEQUENCE [LARGE SCALE GENOMIC DNA]</scope>
    <source>
        <strain evidence="2">MIMtkB3</strain>
    </source>
</reference>
<gene>
    <name evidence="2" type="ORF">HHL28_00620</name>
</gene>
<dbReference type="InterPro" id="IPR036249">
    <property type="entry name" value="Thioredoxin-like_sf"/>
</dbReference>
<dbReference type="InterPro" id="IPR004046">
    <property type="entry name" value="GST_C"/>
</dbReference>
<evidence type="ECO:0000313" key="3">
    <source>
        <dbReference type="Proteomes" id="UP000501891"/>
    </source>
</evidence>
<name>A0A858R340_9PROT</name>
<dbReference type="Gene3D" id="3.40.30.10">
    <property type="entry name" value="Glutaredoxin"/>
    <property type="match status" value="1"/>
</dbReference>
<dbReference type="Gene3D" id="1.20.1050.10">
    <property type="match status" value="1"/>
</dbReference>
<organism evidence="2 3">
    <name type="scientific">Aerophototrophica crusticola</name>
    <dbReference type="NCBI Taxonomy" id="1709002"/>
    <lineage>
        <taxon>Bacteria</taxon>
        <taxon>Pseudomonadati</taxon>
        <taxon>Pseudomonadota</taxon>
        <taxon>Alphaproteobacteria</taxon>
        <taxon>Rhodospirillales</taxon>
        <taxon>Rhodospirillaceae</taxon>
        <taxon>Aerophototrophica</taxon>
    </lineage>
</organism>
<dbReference type="Pfam" id="PF14497">
    <property type="entry name" value="GST_C_3"/>
    <property type="match status" value="1"/>
</dbReference>
<dbReference type="SUPFAM" id="SSF52833">
    <property type="entry name" value="Thioredoxin-like"/>
    <property type="match status" value="1"/>
</dbReference>
<dbReference type="CDD" id="cd03057">
    <property type="entry name" value="GST_N_Beta"/>
    <property type="match status" value="1"/>
</dbReference>
<dbReference type="InterPro" id="IPR036282">
    <property type="entry name" value="Glutathione-S-Trfase_C_sf"/>
</dbReference>
<dbReference type="Proteomes" id="UP000501891">
    <property type="component" value="Chromosome"/>
</dbReference>
<evidence type="ECO:0000259" key="1">
    <source>
        <dbReference type="PROSITE" id="PS50404"/>
    </source>
</evidence>
<dbReference type="PROSITE" id="PS50404">
    <property type="entry name" value="GST_NTER"/>
    <property type="match status" value="1"/>
</dbReference>
<feature type="domain" description="GST N-terminal" evidence="1">
    <location>
        <begin position="1"/>
        <end position="83"/>
    </location>
</feature>
<dbReference type="InterPro" id="IPR004045">
    <property type="entry name" value="Glutathione_S-Trfase_N"/>
</dbReference>